<name>A0AAW1RSG7_9CHLO</name>
<evidence type="ECO:0000313" key="2">
    <source>
        <dbReference type="EMBL" id="KAK9836585.1"/>
    </source>
</evidence>
<sequence length="82" mass="8034">MSVPSSVHDPAAPEVLSGQHNPINAGAGEAQASGAKPDAQDAHVKTADPGNTTGSSPESIGKTMDAGKTSGGSFPANGDHKQ</sequence>
<evidence type="ECO:0000313" key="3">
    <source>
        <dbReference type="Proteomes" id="UP001438707"/>
    </source>
</evidence>
<dbReference type="AlphaFoldDB" id="A0AAW1RSG7"/>
<reference evidence="2 3" key="1">
    <citation type="journal article" date="2024" name="Nat. Commun.">
        <title>Phylogenomics reveals the evolutionary origins of lichenization in chlorophyte algae.</title>
        <authorList>
            <person name="Puginier C."/>
            <person name="Libourel C."/>
            <person name="Otte J."/>
            <person name="Skaloud P."/>
            <person name="Haon M."/>
            <person name="Grisel S."/>
            <person name="Petersen M."/>
            <person name="Berrin J.G."/>
            <person name="Delaux P.M."/>
            <person name="Dal Grande F."/>
            <person name="Keller J."/>
        </authorList>
    </citation>
    <scope>NUCLEOTIDE SEQUENCE [LARGE SCALE GENOMIC DNA]</scope>
    <source>
        <strain evidence="2 3">SAG 2145</strain>
    </source>
</reference>
<feature type="compositionally biased region" description="Polar residues" evidence="1">
    <location>
        <begin position="49"/>
        <end position="58"/>
    </location>
</feature>
<comment type="caution">
    <text evidence="2">The sequence shown here is derived from an EMBL/GenBank/DDBJ whole genome shotgun (WGS) entry which is preliminary data.</text>
</comment>
<dbReference type="Proteomes" id="UP001438707">
    <property type="component" value="Unassembled WGS sequence"/>
</dbReference>
<evidence type="ECO:0000256" key="1">
    <source>
        <dbReference type="SAM" id="MobiDB-lite"/>
    </source>
</evidence>
<gene>
    <name evidence="2" type="ORF">WJX74_003645</name>
</gene>
<keyword evidence="3" id="KW-1185">Reference proteome</keyword>
<accession>A0AAW1RSG7</accession>
<protein>
    <submittedName>
        <fullName evidence="2">Uncharacterized protein</fullName>
    </submittedName>
</protein>
<proteinExistence type="predicted"/>
<feature type="region of interest" description="Disordered" evidence="1">
    <location>
        <begin position="1"/>
        <end position="82"/>
    </location>
</feature>
<dbReference type="EMBL" id="JALJOS010000007">
    <property type="protein sequence ID" value="KAK9836585.1"/>
    <property type="molecule type" value="Genomic_DNA"/>
</dbReference>
<organism evidence="2 3">
    <name type="scientific">Apatococcus lobatus</name>
    <dbReference type="NCBI Taxonomy" id="904363"/>
    <lineage>
        <taxon>Eukaryota</taxon>
        <taxon>Viridiplantae</taxon>
        <taxon>Chlorophyta</taxon>
        <taxon>core chlorophytes</taxon>
        <taxon>Trebouxiophyceae</taxon>
        <taxon>Chlorellales</taxon>
        <taxon>Chlorellaceae</taxon>
        <taxon>Apatococcus</taxon>
    </lineage>
</organism>